<dbReference type="Gene3D" id="3.10.10.10">
    <property type="entry name" value="HIV Type 1 Reverse Transcriptase, subunit A, domain 1"/>
    <property type="match status" value="1"/>
</dbReference>
<gene>
    <name evidence="11" type="ORF">HRI_002721400</name>
</gene>
<evidence type="ECO:0000256" key="9">
    <source>
        <dbReference type="SAM" id="MobiDB-lite"/>
    </source>
</evidence>
<dbReference type="GO" id="GO:0003964">
    <property type="term" value="F:RNA-directed DNA polymerase activity"/>
    <property type="evidence" value="ECO:0007669"/>
    <property type="project" value="UniProtKB-KW"/>
</dbReference>
<dbReference type="FunFam" id="3.30.70.270:FF:000020">
    <property type="entry name" value="Transposon Tf2-6 polyprotein-like Protein"/>
    <property type="match status" value="1"/>
</dbReference>
<dbReference type="InterPro" id="IPR041577">
    <property type="entry name" value="RT_RNaseH_2"/>
</dbReference>
<dbReference type="FunFam" id="3.10.10.10:FF:000007">
    <property type="entry name" value="Retrovirus-related Pol polyprotein from transposon 17.6-like Protein"/>
    <property type="match status" value="1"/>
</dbReference>
<keyword evidence="2" id="KW-0808">Transferase</keyword>
<evidence type="ECO:0000256" key="1">
    <source>
        <dbReference type="ARBA" id="ARBA00022670"/>
    </source>
</evidence>
<evidence type="ECO:0000313" key="12">
    <source>
        <dbReference type="Proteomes" id="UP001165190"/>
    </source>
</evidence>
<dbReference type="CDD" id="cd01647">
    <property type="entry name" value="RT_LTR"/>
    <property type="match status" value="1"/>
</dbReference>
<evidence type="ECO:0000259" key="10">
    <source>
        <dbReference type="PROSITE" id="PS50878"/>
    </source>
</evidence>
<dbReference type="Pfam" id="PF08284">
    <property type="entry name" value="RVP_2"/>
    <property type="match status" value="1"/>
</dbReference>
<feature type="domain" description="Reverse transcriptase" evidence="10">
    <location>
        <begin position="651"/>
        <end position="830"/>
    </location>
</feature>
<dbReference type="Proteomes" id="UP001165190">
    <property type="component" value="Unassembled WGS sequence"/>
</dbReference>
<name>A0A9W7I8I7_HIBTR</name>
<keyword evidence="5" id="KW-0255">Endonuclease</keyword>
<sequence length="1005" mass="114963">MADTPDMSSIQTQLTTIQDKLKDMETTNQRVSKLKTRMDTTQDYLEQILHAVKTKAGEATPESSIKMQPDAAKQPGNTSKASPLITILDDKERYSIKLDEPGILAGKPGSIPVMQQRLKMKIGETVKEENQTDATNNIHQGYHNRGSTFKPKLELHMFNGTNPRGWIKRCQKYFTLLDIPGEQRIDLATMHLEGKAETWFDSYILQKHRISWHEFTANLCHRFSDREYMDVIDEFNKLIQKGTVEEYQDKFEELKPYIIQQNPYQEESYFVSSFLSGLKEELRHRVKTGRPTSLAEAYRLARLHELALEVETKRLRPKTYSYTNQNPTQKSWPQPISSTPKITPQNTTKQTLLDYRRAHNLCFKCGDKFIPGHQCTTKQLHSMEEEDLVEVTEEEELCKETEGTGEGIVEEELEISMNALTGSVGHNTLRIQGTIKGRPMSILVDNGSTHSFLTPGWAKEGIEVVPTNPLVIIVANGEKLYSNAQSKQLRWKMQGHQFEHDFRVLSMGGSDMVLGVDWMRRYSPIIMDFKLMTLSFQRNEELITLKGGFKPAKLQFISGEKFQKISKKESELTGEIYLLSSDTRELTVRPELIEILAKFEDVFSEPTGMPPSRFHDHAITLKEGSQPVNLRPYRFPHNQKAEVERQITEMLTASIIRTSKSPFASPCLLVKKKDGSWRFCVDYRQLNAITVKNKFPIPVVEELLDELEGANFFSKIDLRAGYWQIRVKDEDVHKTAFRTHHGHFEFKVMPFGLTNAPATFQSLMNAIFEPYLRRFVLVFFDDILIYSSTLQDHCQHLQLVLSTLRTNQLFARKTKCFFGQEQIDYLGHTISANGVATDSSKITAMKDWPVPKTLKALRGFLGLTGYYRRFIRNYGSISKPLTTLLKKNNFHWSTEAETAFTELKTAMCTAPVLALPNFTKPFSLETDASSRGIGAVLSQEGRPVAFLSKALGPRHADLSVYEREYLAILLAVTKWRHYLEGGPFIIKTDHEALKHLLEQKLTTTV</sequence>
<dbReference type="Pfam" id="PF03732">
    <property type="entry name" value="Retrotrans_gag"/>
    <property type="match status" value="1"/>
</dbReference>
<dbReference type="CDD" id="cd09274">
    <property type="entry name" value="RNase_HI_RT_Ty3"/>
    <property type="match status" value="1"/>
</dbReference>
<evidence type="ECO:0000256" key="7">
    <source>
        <dbReference type="ARBA" id="ARBA00022918"/>
    </source>
</evidence>
<dbReference type="InterPro" id="IPR000477">
    <property type="entry name" value="RT_dom"/>
</dbReference>
<comment type="caution">
    <text evidence="11">The sequence shown here is derived from an EMBL/GenBank/DDBJ whole genome shotgun (WGS) entry which is preliminary data.</text>
</comment>
<dbReference type="Pfam" id="PF00078">
    <property type="entry name" value="RVT_1"/>
    <property type="match status" value="1"/>
</dbReference>
<keyword evidence="4" id="KW-0540">Nuclease</keyword>
<keyword evidence="7" id="KW-0695">RNA-directed DNA polymerase</keyword>
<evidence type="ECO:0000256" key="8">
    <source>
        <dbReference type="ARBA" id="ARBA00023268"/>
    </source>
</evidence>
<dbReference type="OrthoDB" id="1738534at2759"/>
<evidence type="ECO:0000256" key="4">
    <source>
        <dbReference type="ARBA" id="ARBA00022722"/>
    </source>
</evidence>
<dbReference type="InterPro" id="IPR021109">
    <property type="entry name" value="Peptidase_aspartic_dom_sf"/>
</dbReference>
<dbReference type="PROSITE" id="PS50878">
    <property type="entry name" value="RT_POL"/>
    <property type="match status" value="1"/>
</dbReference>
<dbReference type="Gene3D" id="2.40.70.10">
    <property type="entry name" value="Acid Proteases"/>
    <property type="match status" value="1"/>
</dbReference>
<keyword evidence="3" id="KW-0548">Nucleotidyltransferase</keyword>
<dbReference type="SUPFAM" id="SSF50630">
    <property type="entry name" value="Acid proteases"/>
    <property type="match status" value="1"/>
</dbReference>
<keyword evidence="1" id="KW-0645">Protease</keyword>
<dbReference type="CDD" id="cd00303">
    <property type="entry name" value="retropepsin_like"/>
    <property type="match status" value="1"/>
</dbReference>
<dbReference type="Gene3D" id="3.30.70.270">
    <property type="match status" value="2"/>
</dbReference>
<keyword evidence="8" id="KW-0511">Multifunctional enzyme</keyword>
<dbReference type="GO" id="GO:0006508">
    <property type="term" value="P:proteolysis"/>
    <property type="evidence" value="ECO:0007669"/>
    <property type="project" value="UniProtKB-KW"/>
</dbReference>
<dbReference type="PANTHER" id="PTHR37984">
    <property type="entry name" value="PROTEIN CBG26694"/>
    <property type="match status" value="1"/>
</dbReference>
<evidence type="ECO:0000256" key="2">
    <source>
        <dbReference type="ARBA" id="ARBA00022679"/>
    </source>
</evidence>
<dbReference type="InterPro" id="IPR005162">
    <property type="entry name" value="Retrotrans_gag_dom"/>
</dbReference>
<dbReference type="InterPro" id="IPR043502">
    <property type="entry name" value="DNA/RNA_pol_sf"/>
</dbReference>
<protein>
    <recommendedName>
        <fullName evidence="10">Reverse transcriptase domain-containing protein</fullName>
    </recommendedName>
</protein>
<keyword evidence="6" id="KW-0378">Hydrolase</keyword>
<dbReference type="GO" id="GO:0004519">
    <property type="term" value="F:endonuclease activity"/>
    <property type="evidence" value="ECO:0007669"/>
    <property type="project" value="UniProtKB-KW"/>
</dbReference>
<organism evidence="11 12">
    <name type="scientific">Hibiscus trionum</name>
    <name type="common">Flower of an hour</name>
    <dbReference type="NCBI Taxonomy" id="183268"/>
    <lineage>
        <taxon>Eukaryota</taxon>
        <taxon>Viridiplantae</taxon>
        <taxon>Streptophyta</taxon>
        <taxon>Embryophyta</taxon>
        <taxon>Tracheophyta</taxon>
        <taxon>Spermatophyta</taxon>
        <taxon>Magnoliopsida</taxon>
        <taxon>eudicotyledons</taxon>
        <taxon>Gunneridae</taxon>
        <taxon>Pentapetalae</taxon>
        <taxon>rosids</taxon>
        <taxon>malvids</taxon>
        <taxon>Malvales</taxon>
        <taxon>Malvaceae</taxon>
        <taxon>Malvoideae</taxon>
        <taxon>Hibiscus</taxon>
    </lineage>
</organism>
<evidence type="ECO:0000313" key="11">
    <source>
        <dbReference type="EMBL" id="GMI90521.1"/>
    </source>
</evidence>
<feature type="region of interest" description="Disordered" evidence="9">
    <location>
        <begin position="320"/>
        <end position="347"/>
    </location>
</feature>
<proteinExistence type="predicted"/>
<dbReference type="InterPro" id="IPR043128">
    <property type="entry name" value="Rev_trsase/Diguanyl_cyclase"/>
</dbReference>
<keyword evidence="12" id="KW-1185">Reference proteome</keyword>
<evidence type="ECO:0000256" key="3">
    <source>
        <dbReference type="ARBA" id="ARBA00022695"/>
    </source>
</evidence>
<reference evidence="11" key="1">
    <citation type="submission" date="2023-05" db="EMBL/GenBank/DDBJ databases">
        <title>Genome and transcriptome analyses reveal genes involved in the formation of fine ridges on petal epidermal cells in Hibiscus trionum.</title>
        <authorList>
            <person name="Koshimizu S."/>
            <person name="Masuda S."/>
            <person name="Ishii T."/>
            <person name="Shirasu K."/>
            <person name="Hoshino A."/>
            <person name="Arita M."/>
        </authorList>
    </citation>
    <scope>NUCLEOTIDE SEQUENCE</scope>
    <source>
        <strain evidence="11">Hamamatsu line</strain>
    </source>
</reference>
<dbReference type="InterPro" id="IPR050951">
    <property type="entry name" value="Retrovirus_Pol_polyprotein"/>
</dbReference>
<dbReference type="PANTHER" id="PTHR37984:SF5">
    <property type="entry name" value="PROTEIN NYNRIN-LIKE"/>
    <property type="match status" value="1"/>
</dbReference>
<dbReference type="EMBL" id="BSYR01000024">
    <property type="protein sequence ID" value="GMI90521.1"/>
    <property type="molecule type" value="Genomic_DNA"/>
</dbReference>
<dbReference type="AlphaFoldDB" id="A0A9W7I8I7"/>
<evidence type="ECO:0000256" key="5">
    <source>
        <dbReference type="ARBA" id="ARBA00022759"/>
    </source>
</evidence>
<dbReference type="SUPFAM" id="SSF56672">
    <property type="entry name" value="DNA/RNA polymerases"/>
    <property type="match status" value="1"/>
</dbReference>
<feature type="region of interest" description="Disordered" evidence="9">
    <location>
        <begin position="56"/>
        <end position="81"/>
    </location>
</feature>
<evidence type="ECO:0000256" key="6">
    <source>
        <dbReference type="ARBA" id="ARBA00022801"/>
    </source>
</evidence>
<dbReference type="Pfam" id="PF17919">
    <property type="entry name" value="RT_RNaseH_2"/>
    <property type="match status" value="1"/>
</dbReference>
<accession>A0A9W7I8I7</accession>
<dbReference type="GO" id="GO:0008233">
    <property type="term" value="F:peptidase activity"/>
    <property type="evidence" value="ECO:0007669"/>
    <property type="project" value="UniProtKB-KW"/>
</dbReference>